<organism evidence="3 4">
    <name type="scientific">Streptomyces tardus</name>
    <dbReference type="NCBI Taxonomy" id="2780544"/>
    <lineage>
        <taxon>Bacteria</taxon>
        <taxon>Bacillati</taxon>
        <taxon>Actinomycetota</taxon>
        <taxon>Actinomycetes</taxon>
        <taxon>Kitasatosporales</taxon>
        <taxon>Streptomycetaceae</taxon>
        <taxon>Streptomyces</taxon>
    </lineage>
</organism>
<dbReference type="InterPro" id="IPR016117">
    <property type="entry name" value="ArgJ-like_dom_sf"/>
</dbReference>
<gene>
    <name evidence="3" type="ORF">JGS22_023755</name>
</gene>
<dbReference type="EMBL" id="JAELVF020000004">
    <property type="protein sequence ID" value="MBU7600562.1"/>
    <property type="molecule type" value="Genomic_DNA"/>
</dbReference>
<evidence type="ECO:0000313" key="3">
    <source>
        <dbReference type="EMBL" id="MBU7600562.1"/>
    </source>
</evidence>
<reference evidence="3" key="1">
    <citation type="submission" date="2021-06" db="EMBL/GenBank/DDBJ databases">
        <title>Sequencing of actinobacteria type strains.</title>
        <authorList>
            <person name="Nguyen G.-S."/>
            <person name="Wentzel A."/>
        </authorList>
    </citation>
    <scope>NUCLEOTIDE SEQUENCE</scope>
    <source>
        <strain evidence="3">P38-E01</strain>
    </source>
</reference>
<comment type="similarity">
    <text evidence="1">Belongs to the peptidase S58 family.</text>
</comment>
<feature type="region of interest" description="Disordered" evidence="2">
    <location>
        <begin position="351"/>
        <end position="375"/>
    </location>
</feature>
<sequence length="375" mass="38352">MQGRTGNTGRPRAAEWGLSVGGFPSGAHNALTDVPGVRVGHTTVRRSPDIHSGVTAILPGERVSPQRPVAAGVFTGNGYGKLIGSTQLAELGELETPVLLTSTLSAFRVADALVGWMLERPECAEAVSLNPVVGECNDGYLSDIRARPVREEHVRAALDGASAGPVEEGCVGAGTGTGALGFKAGIGTASRVVELPGEGARYTLGALVQANFGGTLRIGGELLTPGGLGLRPEAPPPEKGSCMIVVGTDAPLDARQLGRLARRAVFALARVGAAYGHGSGDYAIAFSTSGATRRASEARYSERSAPVGERPRPAPADSALNPLFEAALDTVEESVLNSLLAAVTTTGHRGRTLPALPVEALRRRPPGPGPGPHGG</sequence>
<feature type="compositionally biased region" description="Pro residues" evidence="2">
    <location>
        <begin position="366"/>
        <end position="375"/>
    </location>
</feature>
<dbReference type="PANTHER" id="PTHR36512">
    <property type="entry name" value="D-AMINOPEPTIDASE"/>
    <property type="match status" value="1"/>
</dbReference>
<dbReference type="InterPro" id="IPR005321">
    <property type="entry name" value="Peptidase_S58_DmpA"/>
</dbReference>
<name>A0A949N7X2_9ACTN</name>
<dbReference type="RefSeq" id="WP_211040378.1">
    <property type="nucleotide sequence ID" value="NZ_JAELVF020000004.1"/>
</dbReference>
<evidence type="ECO:0000256" key="1">
    <source>
        <dbReference type="ARBA" id="ARBA00007068"/>
    </source>
</evidence>
<dbReference type="Gene3D" id="3.60.70.12">
    <property type="entry name" value="L-amino peptidase D-ALA esterase/amidase"/>
    <property type="match status" value="1"/>
</dbReference>
<dbReference type="AlphaFoldDB" id="A0A949N7X2"/>
<dbReference type="Proteomes" id="UP000694501">
    <property type="component" value="Unassembled WGS sequence"/>
</dbReference>
<dbReference type="GO" id="GO:0004177">
    <property type="term" value="F:aminopeptidase activity"/>
    <property type="evidence" value="ECO:0007669"/>
    <property type="project" value="TreeGrafter"/>
</dbReference>
<feature type="region of interest" description="Disordered" evidence="2">
    <location>
        <begin position="297"/>
        <end position="318"/>
    </location>
</feature>
<evidence type="ECO:0000313" key="4">
    <source>
        <dbReference type="Proteomes" id="UP000694501"/>
    </source>
</evidence>
<comment type="caution">
    <text evidence="3">The sequence shown here is derived from an EMBL/GenBank/DDBJ whole genome shotgun (WGS) entry which is preliminary data.</text>
</comment>
<evidence type="ECO:0000256" key="2">
    <source>
        <dbReference type="SAM" id="MobiDB-lite"/>
    </source>
</evidence>
<dbReference type="PANTHER" id="PTHR36512:SF3">
    <property type="entry name" value="BLR5678 PROTEIN"/>
    <property type="match status" value="1"/>
</dbReference>
<protein>
    <submittedName>
        <fullName evidence="3">P1 family peptidase</fullName>
    </submittedName>
</protein>
<proteinExistence type="inferred from homology"/>
<dbReference type="SUPFAM" id="SSF56266">
    <property type="entry name" value="DmpA/ArgJ-like"/>
    <property type="match status" value="1"/>
</dbReference>
<dbReference type="Pfam" id="PF03576">
    <property type="entry name" value="Peptidase_S58"/>
    <property type="match status" value="1"/>
</dbReference>
<keyword evidence="4" id="KW-1185">Reference proteome</keyword>
<accession>A0A949N7X2</accession>